<dbReference type="Pfam" id="PF09278">
    <property type="entry name" value="MerR-DNA-bind"/>
    <property type="match status" value="1"/>
</dbReference>
<dbReference type="NCBIfam" id="TIGR02044">
    <property type="entry name" value="CueR"/>
    <property type="match status" value="1"/>
</dbReference>
<keyword evidence="3" id="KW-0805">Transcription regulation</keyword>
<proteinExistence type="predicted"/>
<gene>
    <name evidence="9" type="ORF">SAMN05444417_0423</name>
</gene>
<evidence type="ECO:0000313" key="9">
    <source>
        <dbReference type="EMBL" id="SHI35612.1"/>
    </source>
</evidence>
<feature type="domain" description="HTH merR-type" evidence="8">
    <location>
        <begin position="1"/>
        <end position="69"/>
    </location>
</feature>
<dbReference type="GO" id="GO:0003677">
    <property type="term" value="F:DNA binding"/>
    <property type="evidence" value="ECO:0007669"/>
    <property type="project" value="UniProtKB-KW"/>
</dbReference>
<dbReference type="InterPro" id="IPR047057">
    <property type="entry name" value="MerR_fam"/>
</dbReference>
<dbReference type="Gene3D" id="1.10.1660.10">
    <property type="match status" value="1"/>
</dbReference>
<keyword evidence="5" id="KW-0804">Transcription</keyword>
<feature type="compositionally biased region" description="Low complexity" evidence="7">
    <location>
        <begin position="135"/>
        <end position="145"/>
    </location>
</feature>
<dbReference type="PANTHER" id="PTHR30204">
    <property type="entry name" value="REDOX-CYCLING DRUG-SENSING TRANSCRIPTIONAL ACTIVATOR SOXR"/>
    <property type="match status" value="1"/>
</dbReference>
<dbReference type="InterPro" id="IPR011789">
    <property type="entry name" value="CueR"/>
</dbReference>
<dbReference type="SUPFAM" id="SSF46955">
    <property type="entry name" value="Putative DNA-binding domain"/>
    <property type="match status" value="1"/>
</dbReference>
<keyword evidence="10" id="KW-1185">Reference proteome</keyword>
<dbReference type="InterPro" id="IPR000551">
    <property type="entry name" value="MerR-type_HTH_dom"/>
</dbReference>
<keyword evidence="6" id="KW-0175">Coiled coil</keyword>
<dbReference type="Pfam" id="PF00376">
    <property type="entry name" value="MerR"/>
    <property type="match status" value="1"/>
</dbReference>
<evidence type="ECO:0000256" key="3">
    <source>
        <dbReference type="ARBA" id="ARBA00023015"/>
    </source>
</evidence>
<evidence type="ECO:0000256" key="1">
    <source>
        <dbReference type="ARBA" id="ARBA00004496"/>
    </source>
</evidence>
<dbReference type="GO" id="GO:0005737">
    <property type="term" value="C:cytoplasm"/>
    <property type="evidence" value="ECO:0007669"/>
    <property type="project" value="UniProtKB-SubCell"/>
</dbReference>
<evidence type="ECO:0000256" key="5">
    <source>
        <dbReference type="ARBA" id="ARBA00023163"/>
    </source>
</evidence>
<accession>A0A1M6AGR0</accession>
<sequence length="151" mass="16479">MNIGDAAKASGVNQKMIRYYESIGLIGYVARSANGYRTYTESDVHTLAFIRRARRLGFPIERIQALMALWRDKRRSSAEVKAIARGHIDELQAKIEELAEMRRTLEHLVASCAGDDRPDCPILDGLSAQTEAADPRPAGPASRRGGAPGGA</sequence>
<dbReference type="InterPro" id="IPR009061">
    <property type="entry name" value="DNA-bd_dom_put_sf"/>
</dbReference>
<dbReference type="GO" id="GO:0045893">
    <property type="term" value="P:positive regulation of DNA-templated transcription"/>
    <property type="evidence" value="ECO:0007669"/>
    <property type="project" value="InterPro"/>
</dbReference>
<dbReference type="PROSITE" id="PS00552">
    <property type="entry name" value="HTH_MERR_1"/>
    <property type="match status" value="1"/>
</dbReference>
<protein>
    <submittedName>
        <fullName evidence="9">Cu(I)-responsive transcriptional regulator</fullName>
    </submittedName>
</protein>
<keyword evidence="2" id="KW-0963">Cytoplasm</keyword>
<dbReference type="Proteomes" id="UP000184292">
    <property type="component" value="Unassembled WGS sequence"/>
</dbReference>
<dbReference type="EMBL" id="FQYO01000001">
    <property type="protein sequence ID" value="SHI35612.1"/>
    <property type="molecule type" value="Genomic_DNA"/>
</dbReference>
<keyword evidence="4" id="KW-0238">DNA-binding</keyword>
<dbReference type="PRINTS" id="PR00040">
    <property type="entry name" value="HTHMERR"/>
</dbReference>
<dbReference type="InterPro" id="IPR015358">
    <property type="entry name" value="Tscrpt_reg_MerR_DNA-bd"/>
</dbReference>
<dbReference type="PROSITE" id="PS50937">
    <property type="entry name" value="HTH_MERR_2"/>
    <property type="match status" value="1"/>
</dbReference>
<evidence type="ECO:0000313" key="10">
    <source>
        <dbReference type="Proteomes" id="UP000184292"/>
    </source>
</evidence>
<dbReference type="PANTHER" id="PTHR30204:SF94">
    <property type="entry name" value="HEAVY METAL-DEPENDENT TRANSCRIPTIONAL REGULATOR HI_0293-RELATED"/>
    <property type="match status" value="1"/>
</dbReference>
<dbReference type="CDD" id="cd01108">
    <property type="entry name" value="HTH_CueR"/>
    <property type="match status" value="1"/>
</dbReference>
<dbReference type="GO" id="GO:0005507">
    <property type="term" value="F:copper ion binding"/>
    <property type="evidence" value="ECO:0007669"/>
    <property type="project" value="InterPro"/>
</dbReference>
<dbReference type="OrthoDB" id="9802944at2"/>
<dbReference type="GO" id="GO:0003700">
    <property type="term" value="F:DNA-binding transcription factor activity"/>
    <property type="evidence" value="ECO:0007669"/>
    <property type="project" value="InterPro"/>
</dbReference>
<evidence type="ECO:0000256" key="4">
    <source>
        <dbReference type="ARBA" id="ARBA00023125"/>
    </source>
</evidence>
<evidence type="ECO:0000256" key="7">
    <source>
        <dbReference type="SAM" id="MobiDB-lite"/>
    </source>
</evidence>
<dbReference type="RefSeq" id="WP_073326106.1">
    <property type="nucleotide sequence ID" value="NZ_FQYO01000001.1"/>
</dbReference>
<evidence type="ECO:0000256" key="6">
    <source>
        <dbReference type="SAM" id="Coils"/>
    </source>
</evidence>
<feature type="coiled-coil region" evidence="6">
    <location>
        <begin position="81"/>
        <end position="111"/>
    </location>
</feature>
<evidence type="ECO:0000256" key="2">
    <source>
        <dbReference type="ARBA" id="ARBA00022490"/>
    </source>
</evidence>
<dbReference type="AlphaFoldDB" id="A0A1M6AGR0"/>
<name>A0A1M6AGR0_9RHOB</name>
<organism evidence="9 10">
    <name type="scientific">Wenxinia saemankumensis</name>
    <dbReference type="NCBI Taxonomy" id="1447782"/>
    <lineage>
        <taxon>Bacteria</taxon>
        <taxon>Pseudomonadati</taxon>
        <taxon>Pseudomonadota</taxon>
        <taxon>Alphaproteobacteria</taxon>
        <taxon>Rhodobacterales</taxon>
        <taxon>Roseobacteraceae</taxon>
        <taxon>Wenxinia</taxon>
    </lineage>
</organism>
<dbReference type="STRING" id="1447782.SAMN05444417_0423"/>
<evidence type="ECO:0000259" key="8">
    <source>
        <dbReference type="PROSITE" id="PS50937"/>
    </source>
</evidence>
<dbReference type="SMART" id="SM00422">
    <property type="entry name" value="HTH_MERR"/>
    <property type="match status" value="1"/>
</dbReference>
<reference evidence="9 10" key="1">
    <citation type="submission" date="2016-11" db="EMBL/GenBank/DDBJ databases">
        <authorList>
            <person name="Jaros S."/>
            <person name="Januszkiewicz K."/>
            <person name="Wedrychowicz H."/>
        </authorList>
    </citation>
    <scope>NUCLEOTIDE SEQUENCE [LARGE SCALE GENOMIC DNA]</scope>
    <source>
        <strain evidence="9 10">DSM 100565</strain>
    </source>
</reference>
<comment type="subcellular location">
    <subcellularLocation>
        <location evidence="1">Cytoplasm</location>
    </subcellularLocation>
</comment>
<feature type="region of interest" description="Disordered" evidence="7">
    <location>
        <begin position="123"/>
        <end position="151"/>
    </location>
</feature>